<feature type="non-terminal residue" evidence="1">
    <location>
        <position position="1"/>
    </location>
</feature>
<name>A0A699IPG6_TANCI</name>
<organism evidence="1">
    <name type="scientific">Tanacetum cinerariifolium</name>
    <name type="common">Dalmatian daisy</name>
    <name type="synonym">Chrysanthemum cinerariifolium</name>
    <dbReference type="NCBI Taxonomy" id="118510"/>
    <lineage>
        <taxon>Eukaryota</taxon>
        <taxon>Viridiplantae</taxon>
        <taxon>Streptophyta</taxon>
        <taxon>Embryophyta</taxon>
        <taxon>Tracheophyta</taxon>
        <taxon>Spermatophyta</taxon>
        <taxon>Magnoliopsida</taxon>
        <taxon>eudicotyledons</taxon>
        <taxon>Gunneridae</taxon>
        <taxon>Pentapetalae</taxon>
        <taxon>asterids</taxon>
        <taxon>campanulids</taxon>
        <taxon>Asterales</taxon>
        <taxon>Asteraceae</taxon>
        <taxon>Asteroideae</taxon>
        <taxon>Anthemideae</taxon>
        <taxon>Anthemidinae</taxon>
        <taxon>Tanacetum</taxon>
    </lineage>
</organism>
<dbReference type="EMBL" id="BKCJ010327513">
    <property type="protein sequence ID" value="GEZ81650.1"/>
    <property type="molecule type" value="Genomic_DNA"/>
</dbReference>
<sequence>KFYDMRSTSKVFDETSERKFPLISSCLHFRDGLWESASHLLILTDSIILILVLCLLAEVHLSGEGNEQTQRFGSAGSGSAGCSMVCHKPCRTKPEIIKTSLSKLTMILLVPTEFPEEYNSHSEIVGG</sequence>
<gene>
    <name evidence="1" type="ORF">Tci_553623</name>
</gene>
<accession>A0A699IPG6</accession>
<dbReference type="AlphaFoldDB" id="A0A699IPG6"/>
<comment type="caution">
    <text evidence="1">The sequence shown here is derived from an EMBL/GenBank/DDBJ whole genome shotgun (WGS) entry which is preliminary data.</text>
</comment>
<reference evidence="1" key="1">
    <citation type="journal article" date="2019" name="Sci. Rep.">
        <title>Draft genome of Tanacetum cinerariifolium, the natural source of mosquito coil.</title>
        <authorList>
            <person name="Yamashiro T."/>
            <person name="Shiraishi A."/>
            <person name="Satake H."/>
            <person name="Nakayama K."/>
        </authorList>
    </citation>
    <scope>NUCLEOTIDE SEQUENCE</scope>
</reference>
<proteinExistence type="predicted"/>
<evidence type="ECO:0000313" key="1">
    <source>
        <dbReference type="EMBL" id="GEZ81650.1"/>
    </source>
</evidence>
<protein>
    <submittedName>
        <fullName evidence="1">Uncharacterized protein</fullName>
    </submittedName>
</protein>